<dbReference type="Proteomes" id="UP000195326">
    <property type="component" value="Unassembled WGS sequence"/>
</dbReference>
<comment type="pathway">
    <text evidence="2 10">Cofactor biosynthesis; NAD(+) biosynthesis; deamido-NAD(+) from nicotinate D-ribonucleotide: step 1/1.</text>
</comment>
<dbReference type="InterPro" id="IPR005248">
    <property type="entry name" value="NadD/NMNAT"/>
</dbReference>
<dbReference type="EMBL" id="NFKL01000003">
    <property type="protein sequence ID" value="OUP60174.1"/>
    <property type="molecule type" value="Genomic_DNA"/>
</dbReference>
<dbReference type="AlphaFoldDB" id="A0A1Y4LCJ4"/>
<evidence type="ECO:0000256" key="3">
    <source>
        <dbReference type="ARBA" id="ARBA00022642"/>
    </source>
</evidence>
<evidence type="ECO:0000256" key="6">
    <source>
        <dbReference type="ARBA" id="ARBA00022741"/>
    </source>
</evidence>
<organism evidence="12 15">
    <name type="scientific">Butyricicoccus pullicaecorum</name>
    <dbReference type="NCBI Taxonomy" id="501571"/>
    <lineage>
        <taxon>Bacteria</taxon>
        <taxon>Bacillati</taxon>
        <taxon>Bacillota</taxon>
        <taxon>Clostridia</taxon>
        <taxon>Eubacteriales</taxon>
        <taxon>Butyricicoccaceae</taxon>
        <taxon>Butyricicoccus</taxon>
    </lineage>
</organism>
<evidence type="ECO:0000256" key="10">
    <source>
        <dbReference type="HAMAP-Rule" id="MF_00244"/>
    </source>
</evidence>
<dbReference type="Gene3D" id="3.40.50.620">
    <property type="entry name" value="HUPs"/>
    <property type="match status" value="1"/>
</dbReference>
<keyword evidence="4 10" id="KW-0808">Transferase</keyword>
<evidence type="ECO:0000259" key="11">
    <source>
        <dbReference type="Pfam" id="PF01467"/>
    </source>
</evidence>
<comment type="function">
    <text evidence="1 10">Catalyzes the reversible adenylation of nicotinate mononucleotide (NaMN) to nicotinic acid adenine dinucleotide (NaAD).</text>
</comment>
<keyword evidence="7 10" id="KW-0067">ATP-binding</keyword>
<dbReference type="GO" id="GO:0005524">
    <property type="term" value="F:ATP binding"/>
    <property type="evidence" value="ECO:0007669"/>
    <property type="project" value="UniProtKB-KW"/>
</dbReference>
<evidence type="ECO:0000256" key="2">
    <source>
        <dbReference type="ARBA" id="ARBA00005019"/>
    </source>
</evidence>
<dbReference type="SUPFAM" id="SSF52374">
    <property type="entry name" value="Nucleotidylyl transferase"/>
    <property type="match status" value="1"/>
</dbReference>
<evidence type="ECO:0000256" key="1">
    <source>
        <dbReference type="ARBA" id="ARBA00002324"/>
    </source>
</evidence>
<evidence type="ECO:0000256" key="9">
    <source>
        <dbReference type="ARBA" id="ARBA00048721"/>
    </source>
</evidence>
<dbReference type="UniPathway" id="UPA00253">
    <property type="reaction ID" value="UER00332"/>
</dbReference>
<protein>
    <recommendedName>
        <fullName evidence="10">Probable nicotinate-nucleotide adenylyltransferase</fullName>
        <ecNumber evidence="10">2.7.7.18</ecNumber>
    </recommendedName>
    <alternativeName>
        <fullName evidence="10">Deamido-NAD(+) diphosphorylase</fullName>
    </alternativeName>
    <alternativeName>
        <fullName evidence="10">Deamido-NAD(+) pyrophosphorylase</fullName>
    </alternativeName>
    <alternativeName>
        <fullName evidence="10">Nicotinate mononucleotide adenylyltransferase</fullName>
        <shortName evidence="10">NaMN adenylyltransferase</shortName>
    </alternativeName>
</protein>
<dbReference type="CDD" id="cd02165">
    <property type="entry name" value="NMNAT"/>
    <property type="match status" value="1"/>
</dbReference>
<keyword evidence="6 10" id="KW-0547">Nucleotide-binding</keyword>
<comment type="caution">
    <text evidence="12">The sequence shown here is derived from an EMBL/GenBank/DDBJ whole genome shotgun (WGS) entry which is preliminary data.</text>
</comment>
<dbReference type="NCBIfam" id="TIGR00482">
    <property type="entry name" value="nicotinate (nicotinamide) nucleotide adenylyltransferase"/>
    <property type="match status" value="1"/>
</dbReference>
<keyword evidence="5 10" id="KW-0548">Nucleotidyltransferase</keyword>
<gene>
    <name evidence="10" type="primary">nadD</name>
    <name evidence="13" type="ORF">B5F15_02640</name>
    <name evidence="12" type="ORF">B5F17_00640</name>
</gene>
<dbReference type="STRING" id="501571.GCA_900143195_00485"/>
<dbReference type="InterPro" id="IPR014729">
    <property type="entry name" value="Rossmann-like_a/b/a_fold"/>
</dbReference>
<keyword evidence="8 10" id="KW-0520">NAD</keyword>
<evidence type="ECO:0000313" key="14">
    <source>
        <dbReference type="Proteomes" id="UP000195326"/>
    </source>
</evidence>
<evidence type="ECO:0000256" key="5">
    <source>
        <dbReference type="ARBA" id="ARBA00022695"/>
    </source>
</evidence>
<comment type="similarity">
    <text evidence="10">Belongs to the NadD family.</text>
</comment>
<evidence type="ECO:0000256" key="7">
    <source>
        <dbReference type="ARBA" id="ARBA00022840"/>
    </source>
</evidence>
<proteinExistence type="inferred from homology"/>
<dbReference type="PANTHER" id="PTHR39321:SF3">
    <property type="entry name" value="PHOSPHOPANTETHEINE ADENYLYLTRANSFERASE"/>
    <property type="match status" value="1"/>
</dbReference>
<sequence length="204" mass="22796">MKTGVLGGTFNPPHNGHLAAAKHVREALGLDRVLFIPTNLPPHKKIPEGSATAQQRCEMVRLMAEPYDWAELCDIEVRRGGASYTVDTLHALHDAGYDDLTLIVGTDMLLSFDVCWRAPEEIARLARLAVVARDVNDQQALRDKAELLRHTMNAKISLIDAPVLPLSSTDVRRIGFFEQMTPPPVAAYIRENRLYEKFPNKMTV</sequence>
<reference evidence="14 15" key="1">
    <citation type="submission" date="2017-04" db="EMBL/GenBank/DDBJ databases">
        <title>Function of individual gut microbiota members based on whole genome sequencing of pure cultures obtained from chicken caecum.</title>
        <authorList>
            <person name="Medvecky M."/>
            <person name="Cejkova D."/>
            <person name="Polansky O."/>
            <person name="Karasova D."/>
            <person name="Kubasova T."/>
            <person name="Cizek A."/>
            <person name="Rychlik I."/>
        </authorList>
    </citation>
    <scope>NUCLEOTIDE SEQUENCE [LARGE SCALE GENOMIC DNA]</scope>
    <source>
        <strain evidence="14">An179</strain>
        <strain evidence="15">An180</strain>
    </source>
</reference>
<dbReference type="GO" id="GO:0009435">
    <property type="term" value="P:NAD+ biosynthetic process"/>
    <property type="evidence" value="ECO:0007669"/>
    <property type="project" value="UniProtKB-UniRule"/>
</dbReference>
<dbReference type="GO" id="GO:0004515">
    <property type="term" value="F:nicotinate-nucleotide adenylyltransferase activity"/>
    <property type="evidence" value="ECO:0007669"/>
    <property type="project" value="UniProtKB-UniRule"/>
</dbReference>
<dbReference type="InterPro" id="IPR004821">
    <property type="entry name" value="Cyt_trans-like"/>
</dbReference>
<dbReference type="Pfam" id="PF01467">
    <property type="entry name" value="CTP_transf_like"/>
    <property type="match status" value="1"/>
</dbReference>
<comment type="catalytic activity">
    <reaction evidence="9 10">
        <text>nicotinate beta-D-ribonucleotide + ATP + H(+) = deamido-NAD(+) + diphosphate</text>
        <dbReference type="Rhea" id="RHEA:22860"/>
        <dbReference type="ChEBI" id="CHEBI:15378"/>
        <dbReference type="ChEBI" id="CHEBI:30616"/>
        <dbReference type="ChEBI" id="CHEBI:33019"/>
        <dbReference type="ChEBI" id="CHEBI:57502"/>
        <dbReference type="ChEBI" id="CHEBI:58437"/>
        <dbReference type="EC" id="2.7.7.18"/>
    </reaction>
</comment>
<dbReference type="NCBIfam" id="TIGR00125">
    <property type="entry name" value="cyt_tran_rel"/>
    <property type="match status" value="1"/>
</dbReference>
<feature type="domain" description="Cytidyltransferase-like" evidence="11">
    <location>
        <begin position="5"/>
        <end position="173"/>
    </location>
</feature>
<dbReference type="EC" id="2.7.7.18" evidence="10"/>
<dbReference type="RefSeq" id="WP_087369836.1">
    <property type="nucleotide sequence ID" value="NZ_JBGKLX010000002.1"/>
</dbReference>
<name>A0A1Y4LCJ4_9FIRM</name>
<dbReference type="EMBL" id="NFKK01000001">
    <property type="protein sequence ID" value="OUP54438.1"/>
    <property type="molecule type" value="Genomic_DNA"/>
</dbReference>
<dbReference type="Proteomes" id="UP000195897">
    <property type="component" value="Unassembled WGS sequence"/>
</dbReference>
<evidence type="ECO:0000313" key="13">
    <source>
        <dbReference type="EMBL" id="OUP60174.1"/>
    </source>
</evidence>
<evidence type="ECO:0000313" key="12">
    <source>
        <dbReference type="EMBL" id="OUP54438.1"/>
    </source>
</evidence>
<dbReference type="HAMAP" id="MF_00244">
    <property type="entry name" value="NaMN_adenylyltr"/>
    <property type="match status" value="1"/>
</dbReference>
<evidence type="ECO:0000313" key="15">
    <source>
        <dbReference type="Proteomes" id="UP000195897"/>
    </source>
</evidence>
<keyword evidence="3 10" id="KW-0662">Pyridine nucleotide biosynthesis</keyword>
<reference evidence="12" key="2">
    <citation type="journal article" date="2018" name="BMC Genomics">
        <title>Whole genome sequencing and function prediction of 133 gut anaerobes isolated from chicken caecum in pure cultures.</title>
        <authorList>
            <person name="Medvecky M."/>
            <person name="Cejkova D."/>
            <person name="Polansky O."/>
            <person name="Karasova D."/>
            <person name="Kubasova T."/>
            <person name="Cizek A."/>
            <person name="Rychlik I."/>
        </authorList>
    </citation>
    <scope>NUCLEOTIDE SEQUENCE</scope>
    <source>
        <strain evidence="13">An179</strain>
        <strain evidence="12">An180</strain>
    </source>
</reference>
<evidence type="ECO:0000256" key="4">
    <source>
        <dbReference type="ARBA" id="ARBA00022679"/>
    </source>
</evidence>
<evidence type="ECO:0000256" key="8">
    <source>
        <dbReference type="ARBA" id="ARBA00023027"/>
    </source>
</evidence>
<accession>A0A1Y4LCJ4</accession>
<dbReference type="PANTHER" id="PTHR39321">
    <property type="entry name" value="NICOTINATE-NUCLEOTIDE ADENYLYLTRANSFERASE-RELATED"/>
    <property type="match status" value="1"/>
</dbReference>